<dbReference type="PANTHER" id="PTHR31069">
    <property type="entry name" value="OLEATE-ACTIVATED TRANSCRIPTION FACTOR 1-RELATED"/>
    <property type="match status" value="1"/>
</dbReference>
<evidence type="ECO:0000313" key="8">
    <source>
        <dbReference type="EMBL" id="WPH04224.1"/>
    </source>
</evidence>
<protein>
    <recommendedName>
        <fullName evidence="7">Zn(2)-C6 fungal-type domain-containing protein</fullName>
    </recommendedName>
</protein>
<keyword evidence="9" id="KW-1185">Reference proteome</keyword>
<dbReference type="Pfam" id="PF00172">
    <property type="entry name" value="Zn_clus"/>
    <property type="match status" value="1"/>
</dbReference>
<evidence type="ECO:0000256" key="5">
    <source>
        <dbReference type="ARBA" id="ARBA00023242"/>
    </source>
</evidence>
<keyword evidence="1" id="KW-0479">Metal-binding</keyword>
<dbReference type="EMBL" id="CP138591">
    <property type="protein sequence ID" value="WPH04224.1"/>
    <property type="molecule type" value="Genomic_DNA"/>
</dbReference>
<dbReference type="InterPro" id="IPR050675">
    <property type="entry name" value="OAF3"/>
</dbReference>
<evidence type="ECO:0000256" key="4">
    <source>
        <dbReference type="ARBA" id="ARBA00023163"/>
    </source>
</evidence>
<dbReference type="InterPro" id="IPR001138">
    <property type="entry name" value="Zn2Cys6_DnaBD"/>
</dbReference>
<dbReference type="CDD" id="cd00067">
    <property type="entry name" value="GAL4"/>
    <property type="match status" value="1"/>
</dbReference>
<dbReference type="Gene3D" id="4.10.240.10">
    <property type="entry name" value="Zn(2)-C6 fungal-type DNA-binding domain"/>
    <property type="match status" value="1"/>
</dbReference>
<dbReference type="SMART" id="SM00066">
    <property type="entry name" value="GAL4"/>
    <property type="match status" value="1"/>
</dbReference>
<proteinExistence type="predicted"/>
<evidence type="ECO:0000259" key="7">
    <source>
        <dbReference type="SMART" id="SM00066"/>
    </source>
</evidence>
<gene>
    <name evidence="8" type="ORF">R9X50_00711300</name>
</gene>
<dbReference type="SUPFAM" id="SSF57701">
    <property type="entry name" value="Zn2/Cys6 DNA-binding domain"/>
    <property type="match status" value="1"/>
</dbReference>
<evidence type="ECO:0000256" key="6">
    <source>
        <dbReference type="SAM" id="MobiDB-lite"/>
    </source>
</evidence>
<accession>A0AAQ3MA67</accession>
<dbReference type="AlphaFoldDB" id="A0AAQ3MA67"/>
<sequence length="394" mass="43163">MFSQSVPQLRLSCDECLSSKVKCDRQKPICERCRSHGTVCLYSPSRKTGRPSLAARKRNGRRPSSATHATLAPKSPMDNSQLESPATLNADSPLSVNESCSYPEWNDLIEELDPFHFAQSWDHTGDDEESLRTGPQNSGPSAMAFPYTDHEINGATEIPADDQEKCLFSSTPVPVNHLIYGCDFESQSVLGALHCANQPIKAWDSTITPSTEGGAVPSVGSCQSLFHVDSILQRNRCAVSSLNRLLDCPCARQPYLAMLYVAIVFKVLAGYQVAAYRLSTSKVSASASNVRATSARSTIVEQSHTESRPTRIRIGSFELDDTDQDALFHQLLLIEMCKVDLVVNKLIVISQQISRLEGGITICMGWYHLACLATKTKLQDIKNMINAAVGAAHQ</sequence>
<dbReference type="GO" id="GO:0000981">
    <property type="term" value="F:DNA-binding transcription factor activity, RNA polymerase II-specific"/>
    <property type="evidence" value="ECO:0007669"/>
    <property type="project" value="InterPro"/>
</dbReference>
<keyword evidence="2" id="KW-0805">Transcription regulation</keyword>
<reference evidence="8 9" key="1">
    <citation type="submission" date="2023-11" db="EMBL/GenBank/DDBJ databases">
        <title>An acidophilic fungus is an integral part of prey digestion in a carnivorous sundew plant.</title>
        <authorList>
            <person name="Tsai I.J."/>
        </authorList>
    </citation>
    <scope>NUCLEOTIDE SEQUENCE [LARGE SCALE GENOMIC DNA]</scope>
    <source>
        <strain evidence="8">169a</strain>
    </source>
</reference>
<dbReference type="InterPro" id="IPR013700">
    <property type="entry name" value="AflR"/>
</dbReference>
<evidence type="ECO:0000256" key="1">
    <source>
        <dbReference type="ARBA" id="ARBA00022723"/>
    </source>
</evidence>
<dbReference type="Pfam" id="PF08493">
    <property type="entry name" value="AflR"/>
    <property type="match status" value="1"/>
</dbReference>
<dbReference type="GO" id="GO:0003677">
    <property type="term" value="F:DNA binding"/>
    <property type="evidence" value="ECO:0007669"/>
    <property type="project" value="UniProtKB-KW"/>
</dbReference>
<feature type="region of interest" description="Disordered" evidence="6">
    <location>
        <begin position="119"/>
        <end position="145"/>
    </location>
</feature>
<keyword evidence="4" id="KW-0804">Transcription</keyword>
<keyword evidence="3" id="KW-0238">DNA-binding</keyword>
<dbReference type="PANTHER" id="PTHR31069:SF31">
    <property type="entry name" value="MONODICTYPHENONE CLUSTER TRANSCRIPTION FACTOR-RELATED"/>
    <property type="match status" value="1"/>
</dbReference>
<feature type="compositionally biased region" description="Polar residues" evidence="6">
    <location>
        <begin position="77"/>
        <end position="95"/>
    </location>
</feature>
<dbReference type="GO" id="GO:0008270">
    <property type="term" value="F:zinc ion binding"/>
    <property type="evidence" value="ECO:0007669"/>
    <property type="project" value="InterPro"/>
</dbReference>
<dbReference type="PRINTS" id="PR00755">
    <property type="entry name" value="AFLATOXINBRP"/>
</dbReference>
<evidence type="ECO:0000256" key="3">
    <source>
        <dbReference type="ARBA" id="ARBA00023125"/>
    </source>
</evidence>
<evidence type="ECO:0000256" key="2">
    <source>
        <dbReference type="ARBA" id="ARBA00023015"/>
    </source>
</evidence>
<organism evidence="8 9">
    <name type="scientific">Acrodontium crateriforme</name>
    <dbReference type="NCBI Taxonomy" id="150365"/>
    <lineage>
        <taxon>Eukaryota</taxon>
        <taxon>Fungi</taxon>
        <taxon>Dikarya</taxon>
        <taxon>Ascomycota</taxon>
        <taxon>Pezizomycotina</taxon>
        <taxon>Dothideomycetes</taxon>
        <taxon>Dothideomycetidae</taxon>
        <taxon>Mycosphaerellales</taxon>
        <taxon>Teratosphaeriaceae</taxon>
        <taxon>Acrodontium</taxon>
    </lineage>
</organism>
<keyword evidence="5" id="KW-0539">Nucleus</keyword>
<feature type="region of interest" description="Disordered" evidence="6">
    <location>
        <begin position="48"/>
        <end position="95"/>
    </location>
</feature>
<dbReference type="GO" id="GO:0005634">
    <property type="term" value="C:nucleus"/>
    <property type="evidence" value="ECO:0007669"/>
    <property type="project" value="InterPro"/>
</dbReference>
<dbReference type="GO" id="GO:0045122">
    <property type="term" value="P:aflatoxin biosynthetic process"/>
    <property type="evidence" value="ECO:0007669"/>
    <property type="project" value="InterPro"/>
</dbReference>
<dbReference type="Proteomes" id="UP001303373">
    <property type="component" value="Chromosome 12"/>
</dbReference>
<dbReference type="InterPro" id="IPR036864">
    <property type="entry name" value="Zn2-C6_fun-type_DNA-bd_sf"/>
</dbReference>
<evidence type="ECO:0000313" key="9">
    <source>
        <dbReference type="Proteomes" id="UP001303373"/>
    </source>
</evidence>
<feature type="domain" description="Zn(2)-C6 fungal-type" evidence="7">
    <location>
        <begin position="7"/>
        <end position="51"/>
    </location>
</feature>
<name>A0AAQ3MA67_9PEZI</name>